<reference evidence="2" key="1">
    <citation type="submission" date="2021-02" db="EMBL/GenBank/DDBJ databases">
        <title>Genome sequence of Rhodospirillales sp. strain TMPK1 isolated from soil.</title>
        <authorList>
            <person name="Nakai R."/>
            <person name="Kusada H."/>
            <person name="Tamaki H."/>
        </authorList>
    </citation>
    <scope>NUCLEOTIDE SEQUENCE</scope>
    <source>
        <strain evidence="2">TMPK1</strain>
    </source>
</reference>
<sequence>MVIDSASEMSSNQAGIGSIRTVRIAMRPIASAMSPRRTTAAADAKPPNEKPLPAGVAVPSIVTGPEDASLI</sequence>
<evidence type="ECO:0000313" key="2">
    <source>
        <dbReference type="EMBL" id="GIL41442.1"/>
    </source>
</evidence>
<protein>
    <submittedName>
        <fullName evidence="2">Uncharacterized protein</fullName>
    </submittedName>
</protein>
<accession>A0A8S8XHJ4</accession>
<dbReference type="Proteomes" id="UP000681075">
    <property type="component" value="Unassembled WGS sequence"/>
</dbReference>
<name>A0A8S8XHJ4_9PROT</name>
<dbReference type="AlphaFoldDB" id="A0A8S8XHJ4"/>
<comment type="caution">
    <text evidence="2">The sequence shown here is derived from an EMBL/GenBank/DDBJ whole genome shotgun (WGS) entry which is preliminary data.</text>
</comment>
<evidence type="ECO:0000313" key="3">
    <source>
        <dbReference type="Proteomes" id="UP000681075"/>
    </source>
</evidence>
<feature type="region of interest" description="Disordered" evidence="1">
    <location>
        <begin position="30"/>
        <end position="71"/>
    </location>
</feature>
<gene>
    <name evidence="2" type="ORF">TMPK1_36790</name>
</gene>
<proteinExistence type="predicted"/>
<organism evidence="2 3">
    <name type="scientific">Roseiterribacter gracilis</name>
    <dbReference type="NCBI Taxonomy" id="2812848"/>
    <lineage>
        <taxon>Bacteria</taxon>
        <taxon>Pseudomonadati</taxon>
        <taxon>Pseudomonadota</taxon>
        <taxon>Alphaproteobacteria</taxon>
        <taxon>Rhodospirillales</taxon>
        <taxon>Roseiterribacteraceae</taxon>
        <taxon>Roseiterribacter</taxon>
    </lineage>
</organism>
<keyword evidence="3" id="KW-1185">Reference proteome</keyword>
<dbReference type="EMBL" id="BOPV01000001">
    <property type="protein sequence ID" value="GIL41442.1"/>
    <property type="molecule type" value="Genomic_DNA"/>
</dbReference>
<evidence type="ECO:0000256" key="1">
    <source>
        <dbReference type="SAM" id="MobiDB-lite"/>
    </source>
</evidence>